<feature type="domain" description="Bacterial sugar transferase" evidence="3">
    <location>
        <begin position="16"/>
        <end position="203"/>
    </location>
</feature>
<feature type="transmembrane region" description="Helical" evidence="2">
    <location>
        <begin position="21"/>
        <end position="42"/>
    </location>
</feature>
<dbReference type="PANTHER" id="PTHR30576">
    <property type="entry name" value="COLANIC BIOSYNTHESIS UDP-GLUCOSE LIPID CARRIER TRANSFERASE"/>
    <property type="match status" value="1"/>
</dbReference>
<comment type="similarity">
    <text evidence="1">Belongs to the bacterial sugar transferase family.</text>
</comment>
<dbReference type="Proteomes" id="UP000179018">
    <property type="component" value="Unassembled WGS sequence"/>
</dbReference>
<comment type="caution">
    <text evidence="4">The sequence shown here is derived from an EMBL/GenBank/DDBJ whole genome shotgun (WGS) entry which is preliminary data.</text>
</comment>
<gene>
    <name evidence="4" type="ORF">A3A75_02695</name>
</gene>
<dbReference type="AlphaFoldDB" id="A0A1F8BAJ2"/>
<accession>A0A1F8BAJ2</accession>
<evidence type="ECO:0000313" key="5">
    <source>
        <dbReference type="Proteomes" id="UP000179018"/>
    </source>
</evidence>
<evidence type="ECO:0000256" key="1">
    <source>
        <dbReference type="ARBA" id="ARBA00006464"/>
    </source>
</evidence>
<reference evidence="4 5" key="1">
    <citation type="journal article" date="2016" name="Nat. Commun.">
        <title>Thousands of microbial genomes shed light on interconnected biogeochemical processes in an aquifer system.</title>
        <authorList>
            <person name="Anantharaman K."/>
            <person name="Brown C.T."/>
            <person name="Hug L.A."/>
            <person name="Sharon I."/>
            <person name="Castelle C.J."/>
            <person name="Probst A.J."/>
            <person name="Thomas B.C."/>
            <person name="Singh A."/>
            <person name="Wilkins M.J."/>
            <person name="Karaoz U."/>
            <person name="Brodie E.L."/>
            <person name="Williams K.H."/>
            <person name="Hubbard S.S."/>
            <person name="Banfield J.F."/>
        </authorList>
    </citation>
    <scope>NUCLEOTIDE SEQUENCE [LARGE SCALE GENOMIC DNA]</scope>
</reference>
<protein>
    <recommendedName>
        <fullName evidence="3">Bacterial sugar transferase domain-containing protein</fullName>
    </recommendedName>
</protein>
<keyword evidence="2" id="KW-1133">Transmembrane helix</keyword>
<dbReference type="EMBL" id="MGHC01000001">
    <property type="protein sequence ID" value="OGM61047.1"/>
    <property type="molecule type" value="Genomic_DNA"/>
</dbReference>
<sequence>MRKKISVGFYHNSFAKNIVDLVFTFLGIILFIPAITIVATLIKLTSKGPILFKQKRVGQNGRIFEILKFRTMRVGAEKQKARFKHLNEADGPVFKIHDDPRYTPFGGFLAHTGLDELPQLINVLNGEMSLVGPRPLPIYEANKLSKVQRIRELVTPGLTSSWVIKGSHSITFREWMKLDREYVENASFAIDLNILSTTIKNVLAQVFTVKF</sequence>
<keyword evidence="2" id="KW-0472">Membrane</keyword>
<name>A0A1F8BAJ2_9BACT</name>
<organism evidence="4 5">
    <name type="scientific">Candidatus Woesebacteria bacterium RIFCSPLOWO2_01_FULL_39_10</name>
    <dbReference type="NCBI Taxonomy" id="1802516"/>
    <lineage>
        <taxon>Bacteria</taxon>
        <taxon>Candidatus Woeseibacteriota</taxon>
    </lineage>
</organism>
<evidence type="ECO:0000313" key="4">
    <source>
        <dbReference type="EMBL" id="OGM61047.1"/>
    </source>
</evidence>
<keyword evidence="2" id="KW-0812">Transmembrane</keyword>
<dbReference type="InterPro" id="IPR003362">
    <property type="entry name" value="Bact_transf"/>
</dbReference>
<dbReference type="Pfam" id="PF02397">
    <property type="entry name" value="Bac_transf"/>
    <property type="match status" value="1"/>
</dbReference>
<evidence type="ECO:0000259" key="3">
    <source>
        <dbReference type="Pfam" id="PF02397"/>
    </source>
</evidence>
<evidence type="ECO:0000256" key="2">
    <source>
        <dbReference type="SAM" id="Phobius"/>
    </source>
</evidence>
<dbReference type="PANTHER" id="PTHR30576:SF10">
    <property type="entry name" value="SLL5057 PROTEIN"/>
    <property type="match status" value="1"/>
</dbReference>
<proteinExistence type="inferred from homology"/>
<dbReference type="GO" id="GO:0016780">
    <property type="term" value="F:phosphotransferase activity, for other substituted phosphate groups"/>
    <property type="evidence" value="ECO:0007669"/>
    <property type="project" value="TreeGrafter"/>
</dbReference>
<dbReference type="STRING" id="1802516.A3A75_02695"/>